<reference evidence="2 3" key="1">
    <citation type="submission" date="2013-03" db="EMBL/GenBank/DDBJ databases">
        <title>The Genome Sequence of Phialophora europaea CBS 101466.</title>
        <authorList>
            <consortium name="The Broad Institute Genomics Platform"/>
            <person name="Cuomo C."/>
            <person name="de Hoog S."/>
            <person name="Gorbushina A."/>
            <person name="Walker B."/>
            <person name="Young S.K."/>
            <person name="Zeng Q."/>
            <person name="Gargeya S."/>
            <person name="Fitzgerald M."/>
            <person name="Haas B."/>
            <person name="Abouelleil A."/>
            <person name="Allen A.W."/>
            <person name="Alvarado L."/>
            <person name="Arachchi H.M."/>
            <person name="Berlin A.M."/>
            <person name="Chapman S.B."/>
            <person name="Gainer-Dewar J."/>
            <person name="Goldberg J."/>
            <person name="Griggs A."/>
            <person name="Gujja S."/>
            <person name="Hansen M."/>
            <person name="Howarth C."/>
            <person name="Imamovic A."/>
            <person name="Ireland A."/>
            <person name="Larimer J."/>
            <person name="McCowan C."/>
            <person name="Murphy C."/>
            <person name="Pearson M."/>
            <person name="Poon T.W."/>
            <person name="Priest M."/>
            <person name="Roberts A."/>
            <person name="Saif S."/>
            <person name="Shea T."/>
            <person name="Sisk P."/>
            <person name="Sykes S."/>
            <person name="Wortman J."/>
            <person name="Nusbaum C."/>
            <person name="Birren B."/>
        </authorList>
    </citation>
    <scope>NUCLEOTIDE SEQUENCE [LARGE SCALE GENOMIC DNA]</scope>
    <source>
        <strain evidence="2 3">CBS 101466</strain>
    </source>
</reference>
<feature type="region of interest" description="Disordered" evidence="1">
    <location>
        <begin position="419"/>
        <end position="480"/>
    </location>
</feature>
<dbReference type="OrthoDB" id="5360255at2759"/>
<dbReference type="AlphaFoldDB" id="W2RUR8"/>
<feature type="compositionally biased region" description="Basic residues" evidence="1">
    <location>
        <begin position="422"/>
        <end position="433"/>
    </location>
</feature>
<dbReference type="eggNOG" id="ENOG502SBD0">
    <property type="taxonomic scope" value="Eukaryota"/>
</dbReference>
<organism evidence="2 3">
    <name type="scientific">Cyphellophora europaea (strain CBS 101466)</name>
    <name type="common">Phialophora europaea</name>
    <dbReference type="NCBI Taxonomy" id="1220924"/>
    <lineage>
        <taxon>Eukaryota</taxon>
        <taxon>Fungi</taxon>
        <taxon>Dikarya</taxon>
        <taxon>Ascomycota</taxon>
        <taxon>Pezizomycotina</taxon>
        <taxon>Eurotiomycetes</taxon>
        <taxon>Chaetothyriomycetidae</taxon>
        <taxon>Chaetothyriales</taxon>
        <taxon>Cyphellophoraceae</taxon>
        <taxon>Cyphellophora</taxon>
    </lineage>
</organism>
<evidence type="ECO:0000313" key="3">
    <source>
        <dbReference type="Proteomes" id="UP000030752"/>
    </source>
</evidence>
<dbReference type="GeneID" id="19973073"/>
<accession>W2RUR8</accession>
<dbReference type="GO" id="GO:0007131">
    <property type="term" value="P:reciprocal meiotic recombination"/>
    <property type="evidence" value="ECO:0007669"/>
    <property type="project" value="InterPro"/>
</dbReference>
<feature type="compositionally biased region" description="Basic and acidic residues" evidence="1">
    <location>
        <begin position="458"/>
        <end position="478"/>
    </location>
</feature>
<gene>
    <name evidence="2" type="ORF">HMPREF1541_05734</name>
</gene>
<name>W2RUR8_CYPE1</name>
<evidence type="ECO:0000313" key="2">
    <source>
        <dbReference type="EMBL" id="ETN39508.1"/>
    </source>
</evidence>
<dbReference type="STRING" id="1220924.W2RUR8"/>
<sequence length="600" mass="65462">MFETVRTINADGKTTDSKRFKILHDPNIMEDLDLETLASESRRAIDTAKDASDHNRDHNVAVIKKVPVIAVKYPMAGGQVKRFQIRFTCDADFYEALKQLANNGVHMLEAGTFPTIRPQTAQQTFTQPPNQLPQCPTTAAGVMQAAASGPAPGEIESRYSNISLMQPPPPCDHYQTVGRDTQYAQPRDNALRSQIPPSAQADTGHTVLQSAANQNVSRFPEAGTGEPQAEPTIQTLVSRPAAIDLYTPRPSTAPAQVSQHLSQLLPPKRELPFKQHNTGARAGLEPVNSMDPSARDQTGQISAVEMMKGTAPNFDTIIPNSQELECQPPAKKTRVTRSKAASRSQPSKTQTKEPTKKAAAPKPAGKCDACKSRGSRTRCNHKQQSPPLPSIEEVFEPKKQKAATEVVDNDIDTQALLGRAATTKKRTARKPPARKREMSEQPDTTRVTRSMSVAGKATRPDNTEANRARAEDNPDDQKPVGAFPCTPAEQLIHPATPRSPTANVVIDKSPQPAPAPSRSQAQVEVEATYEEVLEDFSSVLDSYPQFANADKKLAGFASLSSVARKQVLEQWCIQQYKSKDFRVLCRAMDASVSSQLALTL</sequence>
<dbReference type="Pfam" id="PF03525">
    <property type="entry name" value="Meiotic_rec114"/>
    <property type="match status" value="1"/>
</dbReference>
<feature type="region of interest" description="Disordered" evidence="1">
    <location>
        <begin position="312"/>
        <end position="392"/>
    </location>
</feature>
<feature type="compositionally biased region" description="Polar residues" evidence="1">
    <location>
        <begin position="441"/>
        <end position="451"/>
    </location>
</feature>
<dbReference type="Proteomes" id="UP000030752">
    <property type="component" value="Unassembled WGS sequence"/>
</dbReference>
<dbReference type="EMBL" id="KB822721">
    <property type="protein sequence ID" value="ETN39508.1"/>
    <property type="molecule type" value="Genomic_DNA"/>
</dbReference>
<dbReference type="InParanoid" id="W2RUR8"/>
<protein>
    <submittedName>
        <fullName evidence="2">Uncharacterized protein</fullName>
    </submittedName>
</protein>
<dbReference type="InterPro" id="IPR004354">
    <property type="entry name" value="Meiotic_Rec114"/>
</dbReference>
<keyword evidence="3" id="KW-1185">Reference proteome</keyword>
<dbReference type="RefSeq" id="XP_008718293.1">
    <property type="nucleotide sequence ID" value="XM_008720071.1"/>
</dbReference>
<dbReference type="HOGENOM" id="CLU_028413_0_0_1"/>
<proteinExistence type="predicted"/>
<feature type="compositionally biased region" description="Low complexity" evidence="1">
    <location>
        <begin position="357"/>
        <end position="367"/>
    </location>
</feature>
<evidence type="ECO:0000256" key="1">
    <source>
        <dbReference type="SAM" id="MobiDB-lite"/>
    </source>
</evidence>
<dbReference type="VEuPathDB" id="FungiDB:HMPREF1541_05734"/>